<keyword evidence="2" id="KW-1185">Reference proteome</keyword>
<feature type="chain" id="PRO_5044664425" evidence="1">
    <location>
        <begin position="23"/>
        <end position="190"/>
    </location>
</feature>
<dbReference type="Proteomes" id="UP000694843">
    <property type="component" value="Unplaced"/>
</dbReference>
<evidence type="ECO:0000256" key="1">
    <source>
        <dbReference type="SAM" id="SignalP"/>
    </source>
</evidence>
<dbReference type="GeneID" id="108674115"/>
<gene>
    <name evidence="3 4" type="primary">LOC108674115</name>
</gene>
<accession>A0A8B7NUU8</accession>
<name>A0A8B7NUU8_HYAAZ</name>
<dbReference type="AlphaFoldDB" id="A0A8B7NUU8"/>
<feature type="signal peptide" evidence="1">
    <location>
        <begin position="1"/>
        <end position="22"/>
    </location>
</feature>
<keyword evidence="1" id="KW-0732">Signal</keyword>
<sequence>MRSRWCWMVMLVVVTYSPGGGASPAKKGHPKSIPHHAAHILTDPNHNSPRLLTMPSAQHLTHGAFPLSHHGALHNPVLPLPLNHQLYNHNHNGLYDLNNRLLHNGYNGYNGYNGLAYNGLGLNGHGYNGLGHNGLGYNAYNGLGYNPYGVQPGNSYYIQLPDGRVEETAKIAAQLGYYPVNGLYDPLYRG</sequence>
<dbReference type="OrthoDB" id="10564805at2759"/>
<dbReference type="RefSeq" id="XP_018017509.1">
    <property type="nucleotide sequence ID" value="XM_018162020.2"/>
</dbReference>
<evidence type="ECO:0000313" key="2">
    <source>
        <dbReference type="Proteomes" id="UP000694843"/>
    </source>
</evidence>
<evidence type="ECO:0000313" key="4">
    <source>
        <dbReference type="RefSeq" id="XP_018017509.1"/>
    </source>
</evidence>
<dbReference type="KEGG" id="hazt:108674115"/>
<organism evidence="2 3">
    <name type="scientific">Hyalella azteca</name>
    <name type="common">Amphipod</name>
    <dbReference type="NCBI Taxonomy" id="294128"/>
    <lineage>
        <taxon>Eukaryota</taxon>
        <taxon>Metazoa</taxon>
        <taxon>Ecdysozoa</taxon>
        <taxon>Arthropoda</taxon>
        <taxon>Crustacea</taxon>
        <taxon>Multicrustacea</taxon>
        <taxon>Malacostraca</taxon>
        <taxon>Eumalacostraca</taxon>
        <taxon>Peracarida</taxon>
        <taxon>Amphipoda</taxon>
        <taxon>Senticaudata</taxon>
        <taxon>Talitrida</taxon>
        <taxon>Talitroidea</taxon>
        <taxon>Hyalellidae</taxon>
        <taxon>Hyalella</taxon>
    </lineage>
</organism>
<reference evidence="3 4" key="1">
    <citation type="submission" date="2025-04" db="UniProtKB">
        <authorList>
            <consortium name="RefSeq"/>
        </authorList>
    </citation>
    <scope>IDENTIFICATION</scope>
    <source>
        <tissue evidence="3 4">Whole organism</tissue>
    </source>
</reference>
<proteinExistence type="predicted"/>
<evidence type="ECO:0000313" key="3">
    <source>
        <dbReference type="RefSeq" id="XP_018017507.1"/>
    </source>
</evidence>
<dbReference type="RefSeq" id="XP_018017507.1">
    <property type="nucleotide sequence ID" value="XM_018162018.1"/>
</dbReference>
<protein>
    <submittedName>
        <fullName evidence="3">Uncharacterized protein LOC108674115 isoform X1</fullName>
    </submittedName>
    <submittedName>
        <fullName evidence="4">Uncharacterized protein LOC108674115 isoform X2</fullName>
    </submittedName>
</protein>